<keyword evidence="7" id="KW-1133">Transmembrane helix</keyword>
<evidence type="ECO:0000256" key="3">
    <source>
        <dbReference type="ARBA" id="ARBA00022553"/>
    </source>
</evidence>
<organism evidence="9 10">
    <name type="scientific">Echinicola arenosa</name>
    <dbReference type="NCBI Taxonomy" id="2774144"/>
    <lineage>
        <taxon>Bacteria</taxon>
        <taxon>Pseudomonadati</taxon>
        <taxon>Bacteroidota</taxon>
        <taxon>Cytophagia</taxon>
        <taxon>Cytophagales</taxon>
        <taxon>Cyclobacteriaceae</taxon>
        <taxon>Echinicola</taxon>
    </lineage>
</organism>
<gene>
    <name evidence="9" type="ORF">IFO69_04155</name>
</gene>
<evidence type="ECO:0000256" key="7">
    <source>
        <dbReference type="SAM" id="Phobius"/>
    </source>
</evidence>
<dbReference type="InterPro" id="IPR050736">
    <property type="entry name" value="Sensor_HK_Regulatory"/>
</dbReference>
<reference evidence="9 10" key="1">
    <citation type="submission" date="2020-09" db="EMBL/GenBank/DDBJ databases">
        <title>Echinicola sp. CAU 1574 isolated from sand of Sido Beach.</title>
        <authorList>
            <person name="Kim W."/>
        </authorList>
    </citation>
    <scope>NUCLEOTIDE SEQUENCE [LARGE SCALE GENOMIC DNA]</scope>
    <source>
        <strain evidence="9 10">CAU 1574</strain>
    </source>
</reference>
<dbReference type="PANTHER" id="PTHR43711:SF26">
    <property type="entry name" value="SENSOR HISTIDINE KINASE RCSC"/>
    <property type="match status" value="1"/>
</dbReference>
<keyword evidence="7" id="KW-0472">Membrane</keyword>
<dbReference type="SMART" id="SM00388">
    <property type="entry name" value="HisKA"/>
    <property type="match status" value="1"/>
</dbReference>
<protein>
    <recommendedName>
        <fullName evidence="2">histidine kinase</fullName>
        <ecNumber evidence="2">2.7.13.3</ecNumber>
    </recommendedName>
</protein>
<dbReference type="EMBL" id="JACYTQ010000001">
    <property type="protein sequence ID" value="MBD8487937.1"/>
    <property type="molecule type" value="Genomic_DNA"/>
</dbReference>
<evidence type="ECO:0000256" key="5">
    <source>
        <dbReference type="ARBA" id="ARBA00022777"/>
    </source>
</evidence>
<feature type="domain" description="Histidine kinase" evidence="8">
    <location>
        <begin position="181"/>
        <end position="396"/>
    </location>
</feature>
<feature type="transmembrane region" description="Helical" evidence="7">
    <location>
        <begin position="64"/>
        <end position="81"/>
    </location>
</feature>
<evidence type="ECO:0000256" key="2">
    <source>
        <dbReference type="ARBA" id="ARBA00012438"/>
    </source>
</evidence>
<keyword evidence="3" id="KW-0597">Phosphoprotein</keyword>
<keyword evidence="7" id="KW-0812">Transmembrane</keyword>
<keyword evidence="10" id="KW-1185">Reference proteome</keyword>
<name>A0ABR9AHX6_9BACT</name>
<accession>A0ABR9AHX6</accession>
<dbReference type="EC" id="2.7.13.3" evidence="2"/>
<dbReference type="Gene3D" id="3.30.565.10">
    <property type="entry name" value="Histidine kinase-like ATPase, C-terminal domain"/>
    <property type="match status" value="1"/>
</dbReference>
<keyword evidence="6" id="KW-0902">Two-component regulatory system</keyword>
<evidence type="ECO:0000313" key="9">
    <source>
        <dbReference type="EMBL" id="MBD8487937.1"/>
    </source>
</evidence>
<dbReference type="Proteomes" id="UP000647133">
    <property type="component" value="Unassembled WGS sequence"/>
</dbReference>
<proteinExistence type="predicted"/>
<feature type="transmembrane region" description="Helical" evidence="7">
    <location>
        <begin position="127"/>
        <end position="147"/>
    </location>
</feature>
<evidence type="ECO:0000256" key="4">
    <source>
        <dbReference type="ARBA" id="ARBA00022679"/>
    </source>
</evidence>
<evidence type="ECO:0000256" key="6">
    <source>
        <dbReference type="ARBA" id="ARBA00023012"/>
    </source>
</evidence>
<sequence length="401" mass="45816">MVIFNYVLSQYLLSALLFITSIIILGFYLAGRSRKNYQWGIKILAALSYPILALNFYLNDGIEGPTPYIFLMVHIIVLTLTERKTFWFWTIYNIVFFITLYFIHNFYPDLIVNNYISPEIKFLDQSLSYMACAIGMMAIISALKWNYQKQKTKNELKSVALTKANLNLHQNNEQKNKIIALISHDLKNPLLSITRILEMIKEGELNDEEAKSIQEDLFIMASNTQKMAESILDWATVELKNTEPNYKRVNIKKKSEEVLNIYHNLAKQKGITLNSIFLGSIIITTDIDRLLLIIRNLLQNAIKFTPTEGKIDFTFNHKEHEIIIEVSDTGVGIPEHKLKSIFDMDFQSTEGTHTEKGTGFGLFICNENAKKIKGELTVYSEVGKGTTFTLSLPVFPTSPAA</sequence>
<dbReference type="InterPro" id="IPR036890">
    <property type="entry name" value="HATPase_C_sf"/>
</dbReference>
<keyword evidence="4" id="KW-0808">Transferase</keyword>
<dbReference type="CDD" id="cd00075">
    <property type="entry name" value="HATPase"/>
    <property type="match status" value="1"/>
</dbReference>
<feature type="transmembrane region" description="Helical" evidence="7">
    <location>
        <begin position="12"/>
        <end position="30"/>
    </location>
</feature>
<dbReference type="Pfam" id="PF02518">
    <property type="entry name" value="HATPase_c"/>
    <property type="match status" value="1"/>
</dbReference>
<dbReference type="InterPro" id="IPR003594">
    <property type="entry name" value="HATPase_dom"/>
</dbReference>
<dbReference type="PROSITE" id="PS50109">
    <property type="entry name" value="HIS_KIN"/>
    <property type="match status" value="1"/>
</dbReference>
<feature type="transmembrane region" description="Helical" evidence="7">
    <location>
        <begin position="86"/>
        <end position="107"/>
    </location>
</feature>
<comment type="catalytic activity">
    <reaction evidence="1">
        <text>ATP + protein L-histidine = ADP + protein N-phospho-L-histidine.</text>
        <dbReference type="EC" id="2.7.13.3"/>
    </reaction>
</comment>
<evidence type="ECO:0000256" key="1">
    <source>
        <dbReference type="ARBA" id="ARBA00000085"/>
    </source>
</evidence>
<dbReference type="InterPro" id="IPR004358">
    <property type="entry name" value="Sig_transdc_His_kin-like_C"/>
</dbReference>
<evidence type="ECO:0000313" key="10">
    <source>
        <dbReference type="Proteomes" id="UP000647133"/>
    </source>
</evidence>
<dbReference type="SUPFAM" id="SSF47384">
    <property type="entry name" value="Homodimeric domain of signal transducing histidine kinase"/>
    <property type="match status" value="1"/>
</dbReference>
<dbReference type="InterPro" id="IPR036097">
    <property type="entry name" value="HisK_dim/P_sf"/>
</dbReference>
<dbReference type="PANTHER" id="PTHR43711">
    <property type="entry name" value="TWO-COMPONENT HISTIDINE KINASE"/>
    <property type="match status" value="1"/>
</dbReference>
<dbReference type="SUPFAM" id="SSF55874">
    <property type="entry name" value="ATPase domain of HSP90 chaperone/DNA topoisomerase II/histidine kinase"/>
    <property type="match status" value="1"/>
</dbReference>
<dbReference type="GO" id="GO:0016301">
    <property type="term" value="F:kinase activity"/>
    <property type="evidence" value="ECO:0007669"/>
    <property type="project" value="UniProtKB-KW"/>
</dbReference>
<dbReference type="SMART" id="SM00387">
    <property type="entry name" value="HATPase_c"/>
    <property type="match status" value="1"/>
</dbReference>
<dbReference type="InterPro" id="IPR005467">
    <property type="entry name" value="His_kinase_dom"/>
</dbReference>
<dbReference type="Gene3D" id="1.10.287.130">
    <property type="match status" value="1"/>
</dbReference>
<keyword evidence="5 9" id="KW-0418">Kinase</keyword>
<dbReference type="InterPro" id="IPR003661">
    <property type="entry name" value="HisK_dim/P_dom"/>
</dbReference>
<evidence type="ECO:0000259" key="8">
    <source>
        <dbReference type="PROSITE" id="PS50109"/>
    </source>
</evidence>
<comment type="caution">
    <text evidence="9">The sequence shown here is derived from an EMBL/GenBank/DDBJ whole genome shotgun (WGS) entry which is preliminary data.</text>
</comment>
<dbReference type="PRINTS" id="PR00344">
    <property type="entry name" value="BCTRLSENSOR"/>
</dbReference>
<dbReference type="CDD" id="cd00082">
    <property type="entry name" value="HisKA"/>
    <property type="match status" value="1"/>
</dbReference>